<feature type="region of interest" description="Disordered" evidence="1">
    <location>
        <begin position="296"/>
        <end position="315"/>
    </location>
</feature>
<reference evidence="3" key="1">
    <citation type="journal article" date="2013" name="Nat. Genet.">
        <title>The duck genome and transcriptome provide insight into an avian influenza virus reservoir species.</title>
        <authorList>
            <person name="Huang Y."/>
            <person name="Li Y."/>
            <person name="Burt D.W."/>
            <person name="Chen H."/>
            <person name="Zhang Y."/>
            <person name="Qian W."/>
            <person name="Kim H."/>
            <person name="Gan S."/>
            <person name="Zhao Y."/>
            <person name="Li J."/>
            <person name="Yi K."/>
            <person name="Feng H."/>
            <person name="Zhu P."/>
            <person name="Li B."/>
            <person name="Liu Q."/>
            <person name="Fairley S."/>
            <person name="Magor K.E."/>
            <person name="Du Z."/>
            <person name="Hu X."/>
            <person name="Goodman L."/>
            <person name="Tafer H."/>
            <person name="Vignal A."/>
            <person name="Lee T."/>
            <person name="Kim K.W."/>
            <person name="Sheng Z."/>
            <person name="An Y."/>
            <person name="Searle S."/>
            <person name="Herrero J."/>
            <person name="Groenen M.A."/>
            <person name="Crooijmans R.P."/>
            <person name="Faraut T."/>
            <person name="Cai Q."/>
            <person name="Webster R.G."/>
            <person name="Aldridge J.R."/>
            <person name="Warren W.C."/>
            <person name="Bartschat S."/>
            <person name="Kehr S."/>
            <person name="Marz M."/>
            <person name="Stadler P.F."/>
            <person name="Smith J."/>
            <person name="Kraus R.H."/>
            <person name="Zhao Y."/>
            <person name="Ren L."/>
            <person name="Fei J."/>
            <person name="Morisson M."/>
            <person name="Kaiser P."/>
            <person name="Griffin D.K."/>
            <person name="Rao M."/>
            <person name="Pitel F."/>
            <person name="Wang J."/>
            <person name="Li N."/>
        </authorList>
    </citation>
    <scope>NUCLEOTIDE SEQUENCE [LARGE SCALE GENOMIC DNA]</scope>
</reference>
<evidence type="ECO:0000313" key="2">
    <source>
        <dbReference type="EMBL" id="EOA98515.1"/>
    </source>
</evidence>
<dbReference type="AlphaFoldDB" id="R0JMF7"/>
<evidence type="ECO:0000256" key="1">
    <source>
        <dbReference type="SAM" id="MobiDB-lite"/>
    </source>
</evidence>
<gene>
    <name evidence="2" type="ORF">Anapl_15951</name>
</gene>
<feature type="region of interest" description="Disordered" evidence="1">
    <location>
        <begin position="125"/>
        <end position="161"/>
    </location>
</feature>
<organism evidence="2 3">
    <name type="scientific">Anas platyrhynchos</name>
    <name type="common">Mallard</name>
    <name type="synonym">Anas boschas</name>
    <dbReference type="NCBI Taxonomy" id="8839"/>
    <lineage>
        <taxon>Eukaryota</taxon>
        <taxon>Metazoa</taxon>
        <taxon>Chordata</taxon>
        <taxon>Craniata</taxon>
        <taxon>Vertebrata</taxon>
        <taxon>Euteleostomi</taxon>
        <taxon>Archelosauria</taxon>
        <taxon>Archosauria</taxon>
        <taxon>Dinosauria</taxon>
        <taxon>Saurischia</taxon>
        <taxon>Theropoda</taxon>
        <taxon>Coelurosauria</taxon>
        <taxon>Aves</taxon>
        <taxon>Neognathae</taxon>
        <taxon>Galloanserae</taxon>
        <taxon>Anseriformes</taxon>
        <taxon>Anatidae</taxon>
        <taxon>Anatinae</taxon>
        <taxon>Anas</taxon>
    </lineage>
</organism>
<protein>
    <submittedName>
        <fullName evidence="2">Uncharacterized protein</fullName>
    </submittedName>
</protein>
<dbReference type="EMBL" id="KB743475">
    <property type="protein sequence ID" value="EOA98515.1"/>
    <property type="molecule type" value="Genomic_DNA"/>
</dbReference>
<sequence length="720" mass="81911">MVKVSFNSALAQKEAAKKEEENSQPVSAWLAAKLAFKRLFASFLWCPVWLCVKPPCLRAPPIPLEPCPQNGLGSPSVGFRVPKIPLSCLFAGASRLQTTLIPLWWQGQILQAICSRGSAWGWFQHRNKELPPPSPKTSPQTLETPSPSPKKQPPNSGNAVAFPPCIAKQQQRAKQRALLKFFEVQKLQGRQRSLLVVLAAPPNQRQFLMSSAVMCSQLFEKRITYQFGFVVPTAKQTKYSWLIVRWGANAPDPVQILTEACYMATISLTQSCKLFQLRKREGICLNFAQGFNEKASDLRSKPRHKGTQDSDPDLASRVTAGVNSRKLSLHKQNLWQGLFTRSSSKKRSLVAAAVPCILLRGGKERINKIEPAIKSEMVWQQTSHGLGFGPQRAQSLQLLSEPSVLHPRARLLCDSSRTDLTHLSTGQAWKKLCIVVIAAPWLSETEIQNCESSMRTLTGNEHAERCRYQNRNAFVRFQGVVYKWQKMLLFRVLSMGNRLIKRFPIRTISSSREKSQRWACIQFLRRHFLHQRRLLLRHPLQVEDSPRHWKCKRQRRGRREEDQNKSAEAYFVEVNLHLEHTVLAFVRYFWQRKADLEKKQPARLQAPLVLRCYQGTKCSPSSVGRGANSALSLLLGICFQFMCFLSLFEPPGRRVGIRRAFISRGAEGQIDTASDETAWWYTWLSNSEEEIHSLCFFNNSSYFHSYLMLVVPLSGDAIPS</sequence>
<name>R0JMF7_ANAPL</name>
<evidence type="ECO:0000313" key="3">
    <source>
        <dbReference type="Proteomes" id="UP000296049"/>
    </source>
</evidence>
<keyword evidence="3" id="KW-1185">Reference proteome</keyword>
<accession>R0JMF7</accession>
<dbReference type="Proteomes" id="UP000296049">
    <property type="component" value="Unassembled WGS sequence"/>
</dbReference>
<proteinExistence type="predicted"/>